<accession>A0AAW0JN00</accession>
<feature type="domain" description="DC1" evidence="4">
    <location>
        <begin position="363"/>
        <end position="408"/>
    </location>
</feature>
<keyword evidence="6" id="KW-1185">Reference proteome</keyword>
<dbReference type="PANTHER" id="PTHR45778">
    <property type="entry name" value="PURPLE ACID PHOSPHATASE-RELATED"/>
    <property type="match status" value="1"/>
</dbReference>
<dbReference type="Proteomes" id="UP000237347">
    <property type="component" value="Unassembled WGS sequence"/>
</dbReference>
<dbReference type="AlphaFoldDB" id="A0AAW0JN00"/>
<dbReference type="InterPro" id="IPR046349">
    <property type="entry name" value="C1-like_sf"/>
</dbReference>
<dbReference type="Pfam" id="PF03107">
    <property type="entry name" value="C1_2"/>
    <property type="match status" value="4"/>
</dbReference>
<dbReference type="Gene3D" id="3.60.21.10">
    <property type="match status" value="3"/>
</dbReference>
<dbReference type="InterPro" id="IPR004146">
    <property type="entry name" value="DC1"/>
</dbReference>
<dbReference type="SUPFAM" id="SSF57889">
    <property type="entry name" value="Cysteine-rich domain"/>
    <property type="match status" value="4"/>
</dbReference>
<organism evidence="5 6">
    <name type="scientific">Quercus suber</name>
    <name type="common">Cork oak</name>
    <dbReference type="NCBI Taxonomy" id="58331"/>
    <lineage>
        <taxon>Eukaryota</taxon>
        <taxon>Viridiplantae</taxon>
        <taxon>Streptophyta</taxon>
        <taxon>Embryophyta</taxon>
        <taxon>Tracheophyta</taxon>
        <taxon>Spermatophyta</taxon>
        <taxon>Magnoliopsida</taxon>
        <taxon>eudicotyledons</taxon>
        <taxon>Gunneridae</taxon>
        <taxon>Pentapetalae</taxon>
        <taxon>rosids</taxon>
        <taxon>fabids</taxon>
        <taxon>Fagales</taxon>
        <taxon>Fagaceae</taxon>
        <taxon>Quercus</taxon>
    </lineage>
</organism>
<reference evidence="5 6" key="1">
    <citation type="journal article" date="2018" name="Sci. Data">
        <title>The draft genome sequence of cork oak.</title>
        <authorList>
            <person name="Ramos A.M."/>
            <person name="Usie A."/>
            <person name="Barbosa P."/>
            <person name="Barros P.M."/>
            <person name="Capote T."/>
            <person name="Chaves I."/>
            <person name="Simoes F."/>
            <person name="Abreu I."/>
            <person name="Carrasquinho I."/>
            <person name="Faro C."/>
            <person name="Guimaraes J.B."/>
            <person name="Mendonca D."/>
            <person name="Nobrega F."/>
            <person name="Rodrigues L."/>
            <person name="Saibo N.J.M."/>
            <person name="Varela M.C."/>
            <person name="Egas C."/>
            <person name="Matos J."/>
            <person name="Miguel C.M."/>
            <person name="Oliveira M.M."/>
            <person name="Ricardo C.P."/>
            <person name="Goncalves S."/>
        </authorList>
    </citation>
    <scope>NUCLEOTIDE SEQUENCE [LARGE SCALE GENOMIC DNA]</scope>
    <source>
        <strain evidence="6">cv. HL8</strain>
    </source>
</reference>
<evidence type="ECO:0000313" key="5">
    <source>
        <dbReference type="EMBL" id="KAK7828112.1"/>
    </source>
</evidence>
<feature type="domain" description="Calcineurin-like phosphoesterase" evidence="3">
    <location>
        <begin position="468"/>
        <end position="550"/>
    </location>
</feature>
<evidence type="ECO:0000256" key="1">
    <source>
        <dbReference type="ARBA" id="ARBA00022737"/>
    </source>
</evidence>
<feature type="domain" description="DC1" evidence="4">
    <location>
        <begin position="207"/>
        <end position="255"/>
    </location>
</feature>
<protein>
    <submittedName>
        <fullName evidence="5">Inactive purple acid phosphatase 27</fullName>
    </submittedName>
</protein>
<feature type="compositionally biased region" description="Gly residues" evidence="2">
    <location>
        <begin position="1"/>
        <end position="14"/>
    </location>
</feature>
<evidence type="ECO:0000259" key="4">
    <source>
        <dbReference type="Pfam" id="PF03107"/>
    </source>
</evidence>
<feature type="domain" description="Calcineurin-like phosphoesterase" evidence="3">
    <location>
        <begin position="624"/>
        <end position="811"/>
    </location>
</feature>
<feature type="domain" description="DC1" evidence="4">
    <location>
        <begin position="156"/>
        <end position="197"/>
    </location>
</feature>
<dbReference type="GO" id="GO:0016787">
    <property type="term" value="F:hydrolase activity"/>
    <property type="evidence" value="ECO:0007669"/>
    <property type="project" value="InterPro"/>
</dbReference>
<dbReference type="EMBL" id="PKMF04000510">
    <property type="protein sequence ID" value="KAK7828112.1"/>
    <property type="molecule type" value="Genomic_DNA"/>
</dbReference>
<sequence length="821" mass="94399">MVLTSGGNGDGGGSCKSINNDDSGSGGDNTMELQHWRHWQHPLVFNEDERSGDLCYGCFEPVFGPSYSCKECRGYLHHKSCAGLPLGLHHPSHPNHPLILFDRFIYRDNNKEEYDRFSKCDVCGEKSNEYCYCCYRCNFNIHIRCSSLSLTIQTEVHDHQLTRTWKLLKFTCDFCGKEGNLPYLCAQCDFGIHSRCAACPRRLKVYRHNHPLHLTPSLEVHQSDSPICLLCVRKVDTLCLYYCSRCDFAAHLYCAMLHWNQEYINLQELKEEQSTESKSEDPELHQSFDSEICKVIKTTLGEDGTQIATEIKHFSHKHDLKLTDEIPNNTKCNGCVQSTLSPFYSCTSYLKCATLPQATWYNQHEHPFNLCYTPEDDSSEYYCDICEEERDPKQWFYYCAECSFPAHRDFKAVLLDRKLSCDVACKIRLHNRRYTYKLGHRLFNGTCIWSQEYWFRASPYPGQNSLQRVIIFGDMGKPASLNTTKQLIEDLNNINIVFHIGDIVYAMGYIAQWDQFTAQIEPIASTKPYMIGSGNHERDWPGTRSFYQNMDSGGECSVLAENMFYVPAENRANFWYESAAHSVHTFDLYTYKLGHKLFNGTYVWSQQYQFKASPYPGQNSLQHVVIFGDMGKDEADGSNEYNNFQCGSLNTTQELIRDLKNIDLVLHIGDICYANGYISQWDQFTAQVEPIASTVPNMIASGNHERDWPGTRSFNGNMDFGGECGVLAETMFYVPAENRAKFRYSTDYGMFCCCIANTEHDKPSNTSSLSIAWNQLTDEGSFEEPMGTESLQKLWQKYKVDITMYGHVHNYERTCPIYQVK</sequence>
<evidence type="ECO:0000313" key="6">
    <source>
        <dbReference type="Proteomes" id="UP000237347"/>
    </source>
</evidence>
<dbReference type="PANTHER" id="PTHR45778:SF16">
    <property type="entry name" value="INACTIVE PURPLE ACID PHOSPHATASE 1-RELATED"/>
    <property type="match status" value="1"/>
</dbReference>
<evidence type="ECO:0000256" key="2">
    <source>
        <dbReference type="SAM" id="MobiDB-lite"/>
    </source>
</evidence>
<name>A0AAW0JN00_QUESU</name>
<feature type="region of interest" description="Disordered" evidence="2">
    <location>
        <begin position="1"/>
        <end position="31"/>
    </location>
</feature>
<proteinExistence type="predicted"/>
<feature type="domain" description="DC1" evidence="4">
    <location>
        <begin position="91"/>
        <end position="145"/>
    </location>
</feature>
<dbReference type="Pfam" id="PF00149">
    <property type="entry name" value="Metallophos"/>
    <property type="match status" value="2"/>
</dbReference>
<dbReference type="SUPFAM" id="SSF56300">
    <property type="entry name" value="Metallo-dependent phosphatases"/>
    <property type="match status" value="2"/>
</dbReference>
<gene>
    <name evidence="5" type="primary">PAP27_4</name>
    <name evidence="5" type="ORF">CFP56_030540</name>
</gene>
<evidence type="ECO:0000259" key="3">
    <source>
        <dbReference type="Pfam" id="PF00149"/>
    </source>
</evidence>
<dbReference type="InterPro" id="IPR004843">
    <property type="entry name" value="Calcineurin-like_PHP"/>
</dbReference>
<dbReference type="InterPro" id="IPR029052">
    <property type="entry name" value="Metallo-depent_PP-like"/>
</dbReference>
<keyword evidence="1" id="KW-0677">Repeat</keyword>
<comment type="caution">
    <text evidence="5">The sequence shown here is derived from an EMBL/GenBank/DDBJ whole genome shotgun (WGS) entry which is preliminary data.</text>
</comment>